<evidence type="ECO:0000313" key="1">
    <source>
        <dbReference type="EMBL" id="KAJ4956726.1"/>
    </source>
</evidence>
<gene>
    <name evidence="1" type="ORF">NE237_013509</name>
</gene>
<protein>
    <submittedName>
        <fullName evidence="1">Uncharacterized protein</fullName>
    </submittedName>
</protein>
<dbReference type="Proteomes" id="UP001141806">
    <property type="component" value="Unassembled WGS sequence"/>
</dbReference>
<comment type="caution">
    <text evidence="1">The sequence shown here is derived from an EMBL/GenBank/DDBJ whole genome shotgun (WGS) entry which is preliminary data.</text>
</comment>
<reference evidence="1" key="1">
    <citation type="journal article" date="2023" name="Plant J.">
        <title>The genome of the king protea, Protea cynaroides.</title>
        <authorList>
            <person name="Chang J."/>
            <person name="Duong T.A."/>
            <person name="Schoeman C."/>
            <person name="Ma X."/>
            <person name="Roodt D."/>
            <person name="Barker N."/>
            <person name="Li Z."/>
            <person name="Van de Peer Y."/>
            <person name="Mizrachi E."/>
        </authorList>
    </citation>
    <scope>NUCLEOTIDE SEQUENCE</scope>
    <source>
        <tissue evidence="1">Young leaves</tissue>
    </source>
</reference>
<dbReference type="EMBL" id="JAMYWD010000011">
    <property type="protein sequence ID" value="KAJ4956726.1"/>
    <property type="molecule type" value="Genomic_DNA"/>
</dbReference>
<sequence length="537" mass="56483">MLGTVGSLSFVGASCEFWPYFSRRSSVTELGVVGGTVGFWPTAVPSTGGSNASGSWWEVIGDMGQLLNQASGFDPAPIESVGTRPEEGIFLQEEGVASGFVCSGNGRSLTAAELMPSVVILAGGVSMDLLVWFLVEEKEVQGYPKVPSGGAASAFENFLQHAISSHVRDATNQIAAADQDASGSKAPQDSGRWPMFHEGVSDGSATMATENSNTMAVENRLQSLKKGRIFVQMMAPETENELGSLQDSKLSLAAGIQTGSSAANESQEDGFATSLRKATHGVLLQMPLIIGGLEGRRPAPADCHAGLDSSLVGQSVDLGRYLGLPFLEPSRTIVGNNMDRTRAPFGVVGSDDFLRKEGELWESLWVYMTGKVSFWQGGAGDSDANRLLHEQQVDHTGNIHAGLVVAFPKMGVAPDHHEACASGYGYALAINGVGYGGYGVGGYGGANTRYSGPTRAYENPSVSNAGYVSGLPSDPRSTYGNGFACYGANVGNGIAALWNVARVGRDMLVRENSNKKSNLTVEIKDGSGRIGEVFLRI</sequence>
<proteinExistence type="predicted"/>
<name>A0A9Q0H139_9MAGN</name>
<keyword evidence="2" id="KW-1185">Reference proteome</keyword>
<organism evidence="1 2">
    <name type="scientific">Protea cynaroides</name>
    <dbReference type="NCBI Taxonomy" id="273540"/>
    <lineage>
        <taxon>Eukaryota</taxon>
        <taxon>Viridiplantae</taxon>
        <taxon>Streptophyta</taxon>
        <taxon>Embryophyta</taxon>
        <taxon>Tracheophyta</taxon>
        <taxon>Spermatophyta</taxon>
        <taxon>Magnoliopsida</taxon>
        <taxon>Proteales</taxon>
        <taxon>Proteaceae</taxon>
        <taxon>Protea</taxon>
    </lineage>
</organism>
<dbReference type="AlphaFoldDB" id="A0A9Q0H139"/>
<evidence type="ECO:0000313" key="2">
    <source>
        <dbReference type="Proteomes" id="UP001141806"/>
    </source>
</evidence>
<accession>A0A9Q0H139</accession>